<dbReference type="InterPro" id="IPR014922">
    <property type="entry name" value="YdhG-like"/>
</dbReference>
<comment type="caution">
    <text evidence="2">The sequence shown here is derived from an EMBL/GenBank/DDBJ whole genome shotgun (WGS) entry which is preliminary data.</text>
</comment>
<organism evidence="2 3">
    <name type="scientific">Paenibacillus agri</name>
    <dbReference type="NCBI Taxonomy" id="2744309"/>
    <lineage>
        <taxon>Bacteria</taxon>
        <taxon>Bacillati</taxon>
        <taxon>Bacillota</taxon>
        <taxon>Bacilli</taxon>
        <taxon>Bacillales</taxon>
        <taxon>Paenibacillaceae</taxon>
        <taxon>Paenibacillus</taxon>
    </lineage>
</organism>
<name>A0A850ENB5_9BACL</name>
<gene>
    <name evidence="2" type="ORF">HPT30_11775</name>
</gene>
<sequence>MDTDKPTFATIDEYISLFPAEVQQTLQTLRGVIHAAAPEAVEKISYQMPTFAQQGNLVHFAAYKNHIGFYPGASGVAAFKEELSGYKGAKGSVQFPIGQPLPYELISRIVKFRVADNAKRGENKGRKKK</sequence>
<evidence type="ECO:0000313" key="2">
    <source>
        <dbReference type="EMBL" id="NUU61027.1"/>
    </source>
</evidence>
<dbReference type="Proteomes" id="UP000564806">
    <property type="component" value="Unassembled WGS sequence"/>
</dbReference>
<dbReference type="AlphaFoldDB" id="A0A850ENB5"/>
<dbReference type="EMBL" id="JABWCS010000206">
    <property type="protein sequence ID" value="NUU61027.1"/>
    <property type="molecule type" value="Genomic_DNA"/>
</dbReference>
<evidence type="ECO:0000259" key="1">
    <source>
        <dbReference type="Pfam" id="PF08818"/>
    </source>
</evidence>
<keyword evidence="3" id="KW-1185">Reference proteome</keyword>
<dbReference type="RefSeq" id="WP_175371582.1">
    <property type="nucleotide sequence ID" value="NZ_JABWCS010000206.1"/>
</dbReference>
<dbReference type="SUPFAM" id="SSF159888">
    <property type="entry name" value="YdhG-like"/>
    <property type="match status" value="1"/>
</dbReference>
<feature type="domain" description="YdhG-like" evidence="1">
    <location>
        <begin position="23"/>
        <end position="114"/>
    </location>
</feature>
<dbReference type="Gene3D" id="3.90.1150.200">
    <property type="match status" value="1"/>
</dbReference>
<protein>
    <submittedName>
        <fullName evidence="2">DUF1801 domain-containing protein</fullName>
    </submittedName>
</protein>
<proteinExistence type="predicted"/>
<reference evidence="2" key="1">
    <citation type="submission" date="2020-06" db="EMBL/GenBank/DDBJ databases">
        <title>Paenibacillus sp. nov., isolated from soil.</title>
        <authorList>
            <person name="Seo Y.L."/>
        </authorList>
    </citation>
    <scope>NUCLEOTIDE SEQUENCE [LARGE SCALE GENOMIC DNA]</scope>
    <source>
        <strain evidence="2">JW14</strain>
    </source>
</reference>
<evidence type="ECO:0000313" key="3">
    <source>
        <dbReference type="Proteomes" id="UP000564806"/>
    </source>
</evidence>
<dbReference type="Pfam" id="PF08818">
    <property type="entry name" value="DUF1801"/>
    <property type="match status" value="1"/>
</dbReference>
<accession>A0A850ENB5</accession>